<organism evidence="2">
    <name type="scientific">freshwater metagenome</name>
    <dbReference type="NCBI Taxonomy" id="449393"/>
    <lineage>
        <taxon>unclassified sequences</taxon>
        <taxon>metagenomes</taxon>
        <taxon>ecological metagenomes</taxon>
    </lineage>
</organism>
<dbReference type="InterPro" id="IPR011697">
    <property type="entry name" value="Peptidase_C26"/>
</dbReference>
<dbReference type="EMBL" id="CAFBLL010000033">
    <property type="protein sequence ID" value="CAB4862394.1"/>
    <property type="molecule type" value="Genomic_DNA"/>
</dbReference>
<dbReference type="GO" id="GO:0033969">
    <property type="term" value="F:gamma-glutamyl-gamma-aminobutyrate hydrolase activity"/>
    <property type="evidence" value="ECO:0007669"/>
    <property type="project" value="TreeGrafter"/>
</dbReference>
<dbReference type="GO" id="GO:0006598">
    <property type="term" value="P:polyamine catabolic process"/>
    <property type="evidence" value="ECO:0007669"/>
    <property type="project" value="TreeGrafter"/>
</dbReference>
<dbReference type="CDD" id="cd01745">
    <property type="entry name" value="GATase1_2"/>
    <property type="match status" value="1"/>
</dbReference>
<dbReference type="PANTHER" id="PTHR43235">
    <property type="entry name" value="GLUTAMINE AMIDOTRANSFERASE PB2B2.05-RELATED"/>
    <property type="match status" value="1"/>
</dbReference>
<dbReference type="SUPFAM" id="SSF52317">
    <property type="entry name" value="Class I glutamine amidotransferase-like"/>
    <property type="match status" value="1"/>
</dbReference>
<name>A0A6J7D0I0_9ZZZZ</name>
<dbReference type="PANTHER" id="PTHR43235:SF1">
    <property type="entry name" value="GLUTAMINE AMIDOTRANSFERASE PB2B2.05-RELATED"/>
    <property type="match status" value="1"/>
</dbReference>
<accession>A0A6J7D0I0</accession>
<dbReference type="InterPro" id="IPR029062">
    <property type="entry name" value="Class_I_gatase-like"/>
</dbReference>
<dbReference type="Gene3D" id="3.40.50.880">
    <property type="match status" value="1"/>
</dbReference>
<dbReference type="EMBL" id="CAEZTH010000063">
    <property type="protein sequence ID" value="CAB4563751.1"/>
    <property type="molecule type" value="Genomic_DNA"/>
</dbReference>
<gene>
    <name evidence="1" type="ORF">UFOPK1639_00619</name>
    <name evidence="2" type="ORF">UFOPK3389_00296</name>
</gene>
<protein>
    <submittedName>
        <fullName evidence="2">Unannotated protein</fullName>
    </submittedName>
</protein>
<dbReference type="PROSITE" id="PS51273">
    <property type="entry name" value="GATASE_TYPE_1"/>
    <property type="match status" value="1"/>
</dbReference>
<sequence>MSGPKPLIGLTIYRQPGQTGVWNTEMAMIPAFYIEGITRSGGVAVMIPPQQLESAEAKDIIASLDGLMLCGGRDIDPSRYGQTPHSEAEEPDKLRDQLEEKLLSAAIEADLPFLGICRGAQMLNINRGGTLIQHLPDVIGDNRYQKGNAEFSPAEVSVEGDSILRELVGDKVSNAALYHHQAIDQVGKGLKVTAKSEDGIVEAVELEDHPFGVAVQWHPEQTLEDLRIFEGLVEAARKYRGSK</sequence>
<dbReference type="Pfam" id="PF07722">
    <property type="entry name" value="Peptidase_C26"/>
    <property type="match status" value="1"/>
</dbReference>
<evidence type="ECO:0000313" key="2">
    <source>
        <dbReference type="EMBL" id="CAB4862394.1"/>
    </source>
</evidence>
<evidence type="ECO:0000313" key="1">
    <source>
        <dbReference type="EMBL" id="CAB4563751.1"/>
    </source>
</evidence>
<reference evidence="2" key="1">
    <citation type="submission" date="2020-05" db="EMBL/GenBank/DDBJ databases">
        <authorList>
            <person name="Chiriac C."/>
            <person name="Salcher M."/>
            <person name="Ghai R."/>
            <person name="Kavagutti S V."/>
        </authorList>
    </citation>
    <scope>NUCLEOTIDE SEQUENCE</scope>
</reference>
<dbReference type="GO" id="GO:0005829">
    <property type="term" value="C:cytosol"/>
    <property type="evidence" value="ECO:0007669"/>
    <property type="project" value="TreeGrafter"/>
</dbReference>
<proteinExistence type="predicted"/>
<dbReference type="AlphaFoldDB" id="A0A6J7D0I0"/>
<dbReference type="InterPro" id="IPR044668">
    <property type="entry name" value="PuuD-like"/>
</dbReference>